<accession>A0ABP0VPT0</accession>
<dbReference type="Gene3D" id="2.120.10.80">
    <property type="entry name" value="Kelch-type beta propeller"/>
    <property type="match status" value="2"/>
</dbReference>
<keyword evidence="1" id="KW-0880">Kelch repeat</keyword>
<name>A0ABP0VPT0_9BRYO</name>
<dbReference type="PANTHER" id="PTHR46093:SF4">
    <property type="entry name" value="GALACTOSE OXIDASE_KELCH REPEAT SUPERFAMILY PROTEIN"/>
    <property type="match status" value="1"/>
</dbReference>
<evidence type="ECO:0000256" key="3">
    <source>
        <dbReference type="SAM" id="Coils"/>
    </source>
</evidence>
<dbReference type="InterPro" id="IPR056819">
    <property type="entry name" value="ACBP4-6_C"/>
</dbReference>
<feature type="compositionally biased region" description="Low complexity" evidence="4">
    <location>
        <begin position="498"/>
        <end position="512"/>
    </location>
</feature>
<organism evidence="6 7">
    <name type="scientific">Sphagnum jensenii</name>
    <dbReference type="NCBI Taxonomy" id="128206"/>
    <lineage>
        <taxon>Eukaryota</taxon>
        <taxon>Viridiplantae</taxon>
        <taxon>Streptophyta</taxon>
        <taxon>Embryophyta</taxon>
        <taxon>Bryophyta</taxon>
        <taxon>Sphagnophytina</taxon>
        <taxon>Sphagnopsida</taxon>
        <taxon>Sphagnales</taxon>
        <taxon>Sphagnaceae</taxon>
        <taxon>Sphagnum</taxon>
    </lineage>
</organism>
<dbReference type="Pfam" id="PF24681">
    <property type="entry name" value="Kelch_KLHDC2_KLHL20_DRC7"/>
    <property type="match status" value="1"/>
</dbReference>
<feature type="domain" description="Acyl-CoA-binding" evidence="5">
    <location>
        <begin position="610"/>
        <end position="684"/>
    </location>
</feature>
<evidence type="ECO:0000256" key="4">
    <source>
        <dbReference type="SAM" id="MobiDB-lite"/>
    </source>
</evidence>
<feature type="region of interest" description="Disordered" evidence="4">
    <location>
        <begin position="487"/>
        <end position="516"/>
    </location>
</feature>
<feature type="coiled-coil region" evidence="3">
    <location>
        <begin position="547"/>
        <end position="651"/>
    </location>
</feature>
<dbReference type="SUPFAM" id="SSF117281">
    <property type="entry name" value="Kelch motif"/>
    <property type="match status" value="2"/>
</dbReference>
<reference evidence="6 7" key="1">
    <citation type="submission" date="2024-02" db="EMBL/GenBank/DDBJ databases">
        <authorList>
            <consortium name="ELIXIR-Norway"/>
            <consortium name="Elixir Norway"/>
        </authorList>
    </citation>
    <scope>NUCLEOTIDE SEQUENCE [LARGE SCALE GENOMIC DNA]</scope>
</reference>
<evidence type="ECO:0000313" key="7">
    <source>
        <dbReference type="Proteomes" id="UP001497444"/>
    </source>
</evidence>
<keyword evidence="3" id="KW-0175">Coiled coil</keyword>
<evidence type="ECO:0000313" key="6">
    <source>
        <dbReference type="EMBL" id="CAK9255931.1"/>
    </source>
</evidence>
<feature type="region of interest" description="Disordered" evidence="4">
    <location>
        <begin position="1"/>
        <end position="46"/>
    </location>
</feature>
<keyword evidence="2" id="KW-0677">Repeat</keyword>
<evidence type="ECO:0000256" key="2">
    <source>
        <dbReference type="ARBA" id="ARBA00022737"/>
    </source>
</evidence>
<gene>
    <name evidence="6" type="ORF">CSSPJE1EN1_LOCUS1409</name>
</gene>
<dbReference type="EMBL" id="OZ020096">
    <property type="protein sequence ID" value="CAK9255931.1"/>
    <property type="molecule type" value="Genomic_DNA"/>
</dbReference>
<dbReference type="InterPro" id="IPR015915">
    <property type="entry name" value="Kelch-typ_b-propeller"/>
</dbReference>
<dbReference type="Proteomes" id="UP001497444">
    <property type="component" value="Chromosome 1"/>
</dbReference>
<proteinExistence type="predicted"/>
<evidence type="ECO:0000259" key="5">
    <source>
        <dbReference type="Pfam" id="PF24922"/>
    </source>
</evidence>
<keyword evidence="7" id="KW-1185">Reference proteome</keyword>
<sequence>MKDMERSRKTSGPVAAIPETRSPAHHQLGGGMPNGKLMADEEEEDSSYYPELRSRLVMDFWTAVHPHGKKPEPRSYHAATIVGRKMLVTGGNTASGSTNDVQILHLGKMMWSGIVEAGPSTPTQGGMPKSVRRQRLPACKGHSMISWGKTVLLVAGDMDPIGDQTEVWSFDLQTRLWTKIAAKGEIPAARSGQSVTRAGSILIMFGGEDSKGHKMNDLHILDLKSLMWLPLHTTSCRGTGPSPRSKHVAAMYDDRFLLIFGGASKSKPLNDIYALDFETMEWSRLKNKGASPSPRAGHAGVLVGDKWYIVGGESRGFGVLDSLVLDIAKMTWSIAAIAPPNSVLANQGLSLVPFQRKGKVFLIAFGGHGNKASNEVQVLYIPPSEYLTPASPPRSSSSGLAAELSESRGSAAAAAASVVPYSSLRGAGIPCACVKVSKTQQQLPVIDHHNHHHHSSPFQAMEDMSISGLIPLRKRFSLMHTAAAAAKETSIRRRDASSKSMEGSSSVMSTPSQDSKVSSALTEIGYEEAMGDADSVDQRAFLINRIQRKFEKKLAAAVRKNERTEGELAAAVRGKEEAEKNLASVLNSKQKMELQLASALEAEQELKDRVAAAEQAQEDSNNLCNVVHAENLRLEHDLAFLKAVVEDTQKELQTTRGVLAGERSRAFQLQVEIFELKQKLSTNDAPQLVSPLPPQG</sequence>
<protein>
    <recommendedName>
        <fullName evidence="5">Acyl-CoA-binding domain-containing protein</fullName>
    </recommendedName>
</protein>
<dbReference type="Pfam" id="PF24922">
    <property type="entry name" value="ACBP4_C"/>
    <property type="match status" value="1"/>
</dbReference>
<evidence type="ECO:0000256" key="1">
    <source>
        <dbReference type="ARBA" id="ARBA00022441"/>
    </source>
</evidence>
<dbReference type="PANTHER" id="PTHR46093">
    <property type="entry name" value="ACYL-COA-BINDING DOMAIN-CONTAINING PROTEIN 5"/>
    <property type="match status" value="1"/>
</dbReference>